<dbReference type="SMART" id="SM00558">
    <property type="entry name" value="JmjC"/>
    <property type="match status" value="1"/>
</dbReference>
<dbReference type="KEGG" id="hch:HCH_02807"/>
<feature type="domain" description="JmjC" evidence="1">
    <location>
        <begin position="103"/>
        <end position="255"/>
    </location>
</feature>
<dbReference type="PANTHER" id="PTHR12461">
    <property type="entry name" value="HYPOXIA-INDUCIBLE FACTOR 1 ALPHA INHIBITOR-RELATED"/>
    <property type="match status" value="1"/>
</dbReference>
<dbReference type="RefSeq" id="WP_011396654.1">
    <property type="nucleotide sequence ID" value="NC_007645.1"/>
</dbReference>
<dbReference type="STRING" id="349521.HCH_02807"/>
<proteinExistence type="predicted"/>
<reference evidence="2 3" key="1">
    <citation type="journal article" date="2005" name="Nucleic Acids Res.">
        <title>Genomic blueprint of Hahella chejuensis, a marine microbe producing an algicidal agent.</title>
        <authorList>
            <person name="Jeong H."/>
            <person name="Yim J.H."/>
            <person name="Lee C."/>
            <person name="Choi S.-H."/>
            <person name="Park Y.K."/>
            <person name="Yoon S.H."/>
            <person name="Hur C.-G."/>
            <person name="Kang H.-Y."/>
            <person name="Kim D."/>
            <person name="Lee H.H."/>
            <person name="Park K.H."/>
            <person name="Park S.-H."/>
            <person name="Park H.-S."/>
            <person name="Lee H.K."/>
            <person name="Oh T.K."/>
            <person name="Kim J.F."/>
        </authorList>
    </citation>
    <scope>NUCLEOTIDE SEQUENCE [LARGE SCALE GENOMIC DNA]</scope>
    <source>
        <strain evidence="2 3">KCTC 2396</strain>
    </source>
</reference>
<gene>
    <name evidence="2" type="ordered locus">HCH_02807</name>
</gene>
<organism evidence="2 3">
    <name type="scientific">Hahella chejuensis (strain KCTC 2396)</name>
    <dbReference type="NCBI Taxonomy" id="349521"/>
    <lineage>
        <taxon>Bacteria</taxon>
        <taxon>Pseudomonadati</taxon>
        <taxon>Pseudomonadota</taxon>
        <taxon>Gammaproteobacteria</taxon>
        <taxon>Oceanospirillales</taxon>
        <taxon>Hahellaceae</taxon>
        <taxon>Hahella</taxon>
    </lineage>
</organism>
<dbReference type="AlphaFoldDB" id="Q2SID9"/>
<dbReference type="HOGENOM" id="CLU_016785_3_3_6"/>
<dbReference type="Pfam" id="PF13621">
    <property type="entry name" value="Cupin_8"/>
    <property type="match status" value="1"/>
</dbReference>
<dbReference type="Gene3D" id="2.60.120.650">
    <property type="entry name" value="Cupin"/>
    <property type="match status" value="1"/>
</dbReference>
<dbReference type="OrthoDB" id="479699at2"/>
<dbReference type="InterPro" id="IPR003347">
    <property type="entry name" value="JmjC_dom"/>
</dbReference>
<dbReference type="EMBL" id="CP000155">
    <property type="protein sequence ID" value="ABC29585.1"/>
    <property type="molecule type" value="Genomic_DNA"/>
</dbReference>
<evidence type="ECO:0000313" key="3">
    <source>
        <dbReference type="Proteomes" id="UP000000238"/>
    </source>
</evidence>
<sequence>MNKEKSYGLQSEIERLDAGDSERFAALCQESSKPVILTGGALAWPALQKWSPDYFRRRFASQRVRPSLQLPAYGAPYFSTEKHHRREMYLSEFVDILESGDACYVDQTDVHSFIGLEEDYRYQQFIPPGLNFISLWIGSKTRSGLHYDNMDNLFVQVYGEKKAILLAPREARNLYPFGDCISKSRVDPERPDLMHYPRFAKAQTLTARLQPGDILFFPRGWWHHFSSAGPSISLSCWYGAPLTIAEQARGVNLAGRHLWFRILRDFLWHGVLGRAYNQRLFSTPPTGKLLYDLLFAPKRLTKTE</sequence>
<evidence type="ECO:0000259" key="1">
    <source>
        <dbReference type="PROSITE" id="PS51184"/>
    </source>
</evidence>
<name>Q2SID9_HAHCH</name>
<dbReference type="PROSITE" id="PS51184">
    <property type="entry name" value="JMJC"/>
    <property type="match status" value="1"/>
</dbReference>
<dbReference type="SUPFAM" id="SSF51197">
    <property type="entry name" value="Clavaminate synthase-like"/>
    <property type="match status" value="1"/>
</dbReference>
<accession>Q2SID9</accession>
<dbReference type="eggNOG" id="COG2850">
    <property type="taxonomic scope" value="Bacteria"/>
</dbReference>
<protein>
    <submittedName>
        <fullName evidence="2">Uncharacterized conserved protein</fullName>
    </submittedName>
</protein>
<dbReference type="Proteomes" id="UP000000238">
    <property type="component" value="Chromosome"/>
</dbReference>
<keyword evidence="3" id="KW-1185">Reference proteome</keyword>
<dbReference type="PANTHER" id="PTHR12461:SF105">
    <property type="entry name" value="HYPOXIA-INDUCIBLE FACTOR 1-ALPHA INHIBITOR"/>
    <property type="match status" value="1"/>
</dbReference>
<dbReference type="InterPro" id="IPR041667">
    <property type="entry name" value="Cupin_8"/>
</dbReference>
<evidence type="ECO:0000313" key="2">
    <source>
        <dbReference type="EMBL" id="ABC29585.1"/>
    </source>
</evidence>